<sequence length="110" mass="12206">MSSARLISSNVFSIARIGEQLSLPRHAFKIKKFQSQQRSAAESDQHPSPAASFLLLRLGRGHPSRRRNQRAIEAIQPQDSHQSIAPPTNVHCLSGVPLPHPRLNRPLVHA</sequence>
<name>A0AAV4VWX2_9ARAC</name>
<feature type="compositionally biased region" description="Polar residues" evidence="1">
    <location>
        <begin position="33"/>
        <end position="42"/>
    </location>
</feature>
<comment type="caution">
    <text evidence="2">The sequence shown here is derived from an EMBL/GenBank/DDBJ whole genome shotgun (WGS) entry which is preliminary data.</text>
</comment>
<dbReference type="EMBL" id="BPLQ01013804">
    <property type="protein sequence ID" value="GIY74950.1"/>
    <property type="molecule type" value="Genomic_DNA"/>
</dbReference>
<reference evidence="2 3" key="1">
    <citation type="submission" date="2021-06" db="EMBL/GenBank/DDBJ databases">
        <title>Caerostris darwini draft genome.</title>
        <authorList>
            <person name="Kono N."/>
            <person name="Arakawa K."/>
        </authorList>
    </citation>
    <scope>NUCLEOTIDE SEQUENCE [LARGE SCALE GENOMIC DNA]</scope>
</reference>
<gene>
    <name evidence="2" type="ORF">CDAR_309931</name>
</gene>
<feature type="region of interest" description="Disordered" evidence="1">
    <location>
        <begin position="33"/>
        <end position="52"/>
    </location>
</feature>
<evidence type="ECO:0000313" key="2">
    <source>
        <dbReference type="EMBL" id="GIY74950.1"/>
    </source>
</evidence>
<dbReference type="AlphaFoldDB" id="A0AAV4VWX2"/>
<keyword evidence="3" id="KW-1185">Reference proteome</keyword>
<proteinExistence type="predicted"/>
<evidence type="ECO:0000313" key="3">
    <source>
        <dbReference type="Proteomes" id="UP001054837"/>
    </source>
</evidence>
<organism evidence="2 3">
    <name type="scientific">Caerostris darwini</name>
    <dbReference type="NCBI Taxonomy" id="1538125"/>
    <lineage>
        <taxon>Eukaryota</taxon>
        <taxon>Metazoa</taxon>
        <taxon>Ecdysozoa</taxon>
        <taxon>Arthropoda</taxon>
        <taxon>Chelicerata</taxon>
        <taxon>Arachnida</taxon>
        <taxon>Araneae</taxon>
        <taxon>Araneomorphae</taxon>
        <taxon>Entelegynae</taxon>
        <taxon>Araneoidea</taxon>
        <taxon>Araneidae</taxon>
        <taxon>Caerostris</taxon>
    </lineage>
</organism>
<accession>A0AAV4VWX2</accession>
<protein>
    <submittedName>
        <fullName evidence="2">Uncharacterized protein</fullName>
    </submittedName>
</protein>
<dbReference type="Proteomes" id="UP001054837">
    <property type="component" value="Unassembled WGS sequence"/>
</dbReference>
<evidence type="ECO:0000256" key="1">
    <source>
        <dbReference type="SAM" id="MobiDB-lite"/>
    </source>
</evidence>